<dbReference type="InParanoid" id="D2V9D1"/>
<dbReference type="GeneID" id="8848653"/>
<feature type="compositionally biased region" description="Low complexity" evidence="2">
    <location>
        <begin position="179"/>
        <end position="211"/>
    </location>
</feature>
<dbReference type="SMART" id="SM00054">
    <property type="entry name" value="EFh"/>
    <property type="match status" value="2"/>
</dbReference>
<protein>
    <recommendedName>
        <fullName evidence="3">EF-hand domain-containing protein</fullName>
    </recommendedName>
</protein>
<dbReference type="PROSITE" id="PS50222">
    <property type="entry name" value="EF_HAND_2"/>
    <property type="match status" value="2"/>
</dbReference>
<feature type="domain" description="EF-hand" evidence="3">
    <location>
        <begin position="123"/>
        <end position="158"/>
    </location>
</feature>
<proteinExistence type="predicted"/>
<name>D2V9D1_NAEGR</name>
<reference evidence="4 5" key="1">
    <citation type="journal article" date="2010" name="Cell">
        <title>The genome of Naegleria gruberi illuminates early eukaryotic versatility.</title>
        <authorList>
            <person name="Fritz-Laylin L.K."/>
            <person name="Prochnik S.E."/>
            <person name="Ginger M.L."/>
            <person name="Dacks J.B."/>
            <person name="Carpenter M.L."/>
            <person name="Field M.C."/>
            <person name="Kuo A."/>
            <person name="Paredez A."/>
            <person name="Chapman J."/>
            <person name="Pham J."/>
            <person name="Shu S."/>
            <person name="Neupane R."/>
            <person name="Cipriano M."/>
            <person name="Mancuso J."/>
            <person name="Tu H."/>
            <person name="Salamov A."/>
            <person name="Lindquist E."/>
            <person name="Shapiro H."/>
            <person name="Lucas S."/>
            <person name="Grigoriev I.V."/>
            <person name="Cande W.Z."/>
            <person name="Fulton C."/>
            <person name="Rokhsar D.S."/>
            <person name="Dawson S.C."/>
        </authorList>
    </citation>
    <scope>NUCLEOTIDE SEQUENCE [LARGE SCALE GENOMIC DNA]</scope>
    <source>
        <strain evidence="4 5">NEG-M</strain>
    </source>
</reference>
<dbReference type="SUPFAM" id="SSF47473">
    <property type="entry name" value="EF-hand"/>
    <property type="match status" value="1"/>
</dbReference>
<accession>D2V9D1</accession>
<dbReference type="KEGG" id="ngr:NAEGRDRAFT_79059"/>
<feature type="compositionally biased region" description="Polar residues" evidence="2">
    <location>
        <begin position="212"/>
        <end position="235"/>
    </location>
</feature>
<dbReference type="VEuPathDB" id="AmoebaDB:NAEGRDRAFT_79059"/>
<dbReference type="OrthoDB" id="428774at2759"/>
<evidence type="ECO:0000256" key="1">
    <source>
        <dbReference type="ARBA" id="ARBA00022837"/>
    </source>
</evidence>
<dbReference type="AlphaFoldDB" id="D2V9D1"/>
<feature type="region of interest" description="Disordered" evidence="2">
    <location>
        <begin position="179"/>
        <end position="235"/>
    </location>
</feature>
<organism evidence="5">
    <name type="scientific">Naegleria gruberi</name>
    <name type="common">Amoeba</name>
    <dbReference type="NCBI Taxonomy" id="5762"/>
    <lineage>
        <taxon>Eukaryota</taxon>
        <taxon>Discoba</taxon>
        <taxon>Heterolobosea</taxon>
        <taxon>Tetramitia</taxon>
        <taxon>Eutetramitia</taxon>
        <taxon>Vahlkampfiidae</taxon>
        <taxon>Naegleria</taxon>
    </lineage>
</organism>
<evidence type="ECO:0000313" key="4">
    <source>
        <dbReference type="EMBL" id="EFC46569.1"/>
    </source>
</evidence>
<dbReference type="InterPro" id="IPR011992">
    <property type="entry name" value="EF-hand-dom_pair"/>
</dbReference>
<dbReference type="PROSITE" id="PS00018">
    <property type="entry name" value="EF_HAND_1"/>
    <property type="match status" value="1"/>
</dbReference>
<keyword evidence="5" id="KW-1185">Reference proteome</keyword>
<dbReference type="InterPro" id="IPR002048">
    <property type="entry name" value="EF_hand_dom"/>
</dbReference>
<sequence length="621" mass="71214">MGNSSSIVTLSTSEEMRQFVEKDDEQLKNHAVENGKYREGDLFISRKGIETLWRKYDVDGDNYLQDVEIKQFLLDLINAIHNRSIEDLENQKRLRKTRAGSIDPSLQKRYQTRFQEIFMLTELYKSKLPELMKDLDGDGDGLVSEEQFFKYLENFNTYVWKELFADSIESFKNEFQFSSSPNSPSLSSSPNTPNFIKPSPRSPTNSISSSPVGTRSLVSGNSISPTEISQKSSFPSIPTEYDSVGEVIHREDFYEMHLPTTWKKGMALPSGAPIFTSPLDNGKLKEDILCTQLFTKNSSLEEQFKRLERGSTKVSNFKVLQSMTSITNERNIQPEKQCAFCTLQFDQLLPINKTNTVKMTIYQKIVIIQDGMGLMHQIKYTTNINPEERNEQVFDKMIREGLYTRSLLEIDTKEVKLSKELSMSFPSIMHMEVQDGYVFLFHPVQILSNNSERENFNAKILLPLNFEEQVNTVVKEILQSPEGTLVTSEDIEIGNLKYPGKRLFFTYKLENFKIGQICVFVKSPSCHYYFSYTSSLSMMSQSLFYQLIDNLTFINVNSLHIRKDPVSLSQTVSRKHSPTISQRKQMALRREKSLVTSTLTSQTITAKSTNPNIPTKSSVFN</sequence>
<evidence type="ECO:0000256" key="2">
    <source>
        <dbReference type="SAM" id="MobiDB-lite"/>
    </source>
</evidence>
<evidence type="ECO:0000313" key="5">
    <source>
        <dbReference type="Proteomes" id="UP000006671"/>
    </source>
</evidence>
<dbReference type="Gene3D" id="1.10.238.10">
    <property type="entry name" value="EF-hand"/>
    <property type="match status" value="1"/>
</dbReference>
<dbReference type="InterPro" id="IPR018247">
    <property type="entry name" value="EF_Hand_1_Ca_BS"/>
</dbReference>
<dbReference type="EMBL" id="GG738858">
    <property type="protein sequence ID" value="EFC46569.1"/>
    <property type="molecule type" value="Genomic_DNA"/>
</dbReference>
<dbReference type="RefSeq" id="XP_002679313.1">
    <property type="nucleotide sequence ID" value="XM_002679267.1"/>
</dbReference>
<feature type="domain" description="EF-hand" evidence="3">
    <location>
        <begin position="44"/>
        <end position="79"/>
    </location>
</feature>
<dbReference type="OMA" id="KSPSCHY"/>
<keyword evidence="1" id="KW-0106">Calcium</keyword>
<evidence type="ECO:0000259" key="3">
    <source>
        <dbReference type="PROSITE" id="PS50222"/>
    </source>
</evidence>
<gene>
    <name evidence="4" type="ORF">NAEGRDRAFT_79059</name>
</gene>
<dbReference type="GO" id="GO:0005509">
    <property type="term" value="F:calcium ion binding"/>
    <property type="evidence" value="ECO:0007669"/>
    <property type="project" value="InterPro"/>
</dbReference>
<dbReference type="Proteomes" id="UP000006671">
    <property type="component" value="Unassembled WGS sequence"/>
</dbReference>